<accession>A0A8S1X7E6</accession>
<proteinExistence type="predicted"/>
<keyword evidence="3" id="KW-1185">Reference proteome</keyword>
<feature type="region of interest" description="Disordered" evidence="1">
    <location>
        <begin position="1"/>
        <end position="38"/>
    </location>
</feature>
<protein>
    <submittedName>
        <fullName evidence="2">Uncharacterized protein</fullName>
    </submittedName>
</protein>
<dbReference type="EMBL" id="CAJJDO010000107">
    <property type="protein sequence ID" value="CAD8194726.1"/>
    <property type="molecule type" value="Genomic_DNA"/>
</dbReference>
<reference evidence="2" key="1">
    <citation type="submission" date="2021-01" db="EMBL/GenBank/DDBJ databases">
        <authorList>
            <consortium name="Genoscope - CEA"/>
            <person name="William W."/>
        </authorList>
    </citation>
    <scope>NUCLEOTIDE SEQUENCE</scope>
</reference>
<gene>
    <name evidence="2" type="ORF">PPENT_87.1.T1070131</name>
</gene>
<evidence type="ECO:0000256" key="1">
    <source>
        <dbReference type="SAM" id="MobiDB-lite"/>
    </source>
</evidence>
<evidence type="ECO:0000313" key="3">
    <source>
        <dbReference type="Proteomes" id="UP000689195"/>
    </source>
</evidence>
<feature type="compositionally biased region" description="Polar residues" evidence="1">
    <location>
        <begin position="9"/>
        <end position="32"/>
    </location>
</feature>
<evidence type="ECO:0000313" key="2">
    <source>
        <dbReference type="EMBL" id="CAD8194726.1"/>
    </source>
</evidence>
<dbReference type="Proteomes" id="UP000689195">
    <property type="component" value="Unassembled WGS sequence"/>
</dbReference>
<sequence length="38" mass="4537">MMKHLCKNQVKSNNSKIKMQSIDLQKQTQRSDNFLKDK</sequence>
<name>A0A8S1X7E6_9CILI</name>
<dbReference type="AlphaFoldDB" id="A0A8S1X7E6"/>
<comment type="caution">
    <text evidence="2">The sequence shown here is derived from an EMBL/GenBank/DDBJ whole genome shotgun (WGS) entry which is preliminary data.</text>
</comment>
<organism evidence="2 3">
    <name type="scientific">Paramecium pentaurelia</name>
    <dbReference type="NCBI Taxonomy" id="43138"/>
    <lineage>
        <taxon>Eukaryota</taxon>
        <taxon>Sar</taxon>
        <taxon>Alveolata</taxon>
        <taxon>Ciliophora</taxon>
        <taxon>Intramacronucleata</taxon>
        <taxon>Oligohymenophorea</taxon>
        <taxon>Peniculida</taxon>
        <taxon>Parameciidae</taxon>
        <taxon>Paramecium</taxon>
    </lineage>
</organism>